<organism evidence="1 2">
    <name type="scientific">Schistosoma mattheei</name>
    <dbReference type="NCBI Taxonomy" id="31246"/>
    <lineage>
        <taxon>Eukaryota</taxon>
        <taxon>Metazoa</taxon>
        <taxon>Spiralia</taxon>
        <taxon>Lophotrochozoa</taxon>
        <taxon>Platyhelminthes</taxon>
        <taxon>Trematoda</taxon>
        <taxon>Digenea</taxon>
        <taxon>Strigeidida</taxon>
        <taxon>Schistosomatoidea</taxon>
        <taxon>Schistosomatidae</taxon>
        <taxon>Schistosoma</taxon>
    </lineage>
</organism>
<dbReference type="Proteomes" id="UP000269396">
    <property type="component" value="Unassembled WGS sequence"/>
</dbReference>
<reference evidence="1 2" key="1">
    <citation type="submission" date="2018-11" db="EMBL/GenBank/DDBJ databases">
        <authorList>
            <consortium name="Pathogen Informatics"/>
        </authorList>
    </citation>
    <scope>NUCLEOTIDE SEQUENCE [LARGE SCALE GENOMIC DNA]</scope>
    <source>
        <strain>Denwood</strain>
        <strain evidence="2">Zambia</strain>
    </source>
</reference>
<gene>
    <name evidence="1" type="ORF">SMTD_LOCUS11735</name>
</gene>
<sequence length="91" mass="10127">MPPLINSTESPKVQDLIESNPDVGGVYPLKNVDLDLTLSSCADDEWDNMVQIPVSTTSIYSDRATDNVKNSHNIYITDRTLNVDVFEPCKL</sequence>
<name>A0A183PBJ9_9TREM</name>
<protein>
    <submittedName>
        <fullName evidence="1">Uncharacterized protein</fullName>
    </submittedName>
</protein>
<dbReference type="EMBL" id="UZAL01031750">
    <property type="protein sequence ID" value="VDP59113.1"/>
    <property type="molecule type" value="Genomic_DNA"/>
</dbReference>
<proteinExistence type="predicted"/>
<dbReference type="AlphaFoldDB" id="A0A183PBJ9"/>
<evidence type="ECO:0000313" key="2">
    <source>
        <dbReference type="Proteomes" id="UP000269396"/>
    </source>
</evidence>
<accession>A0A183PBJ9</accession>
<keyword evidence="2" id="KW-1185">Reference proteome</keyword>
<evidence type="ECO:0000313" key="1">
    <source>
        <dbReference type="EMBL" id="VDP59113.1"/>
    </source>
</evidence>